<protein>
    <submittedName>
        <fullName evidence="5">Epidermal growth factor-like protein 8 isoform X2</fullName>
    </submittedName>
</protein>
<dbReference type="GeneID" id="111088339"/>
<dbReference type="PROSITE" id="PS00022">
    <property type="entry name" value="EGF_1"/>
    <property type="match status" value="1"/>
</dbReference>
<dbReference type="Gene3D" id="2.10.25.10">
    <property type="entry name" value="Laminin"/>
    <property type="match status" value="1"/>
</dbReference>
<name>A0ABM1TDC2_LIMPO</name>
<dbReference type="Proteomes" id="UP000694941">
    <property type="component" value="Unplaced"/>
</dbReference>
<sequence>MKAICSPTCENGGICRKPNKCACSPGWTGSTCQTVNLHVIPEYQKFLHGYQELNQRIVMLEKMQEQHNLTDLEYQVEKIAKSVSSMTEKDVPSYSSDKTKTDNYAYYGSPWERVHSLSEQISMLEERLADCTCNQPERSRPRL</sequence>
<evidence type="ECO:0000313" key="5">
    <source>
        <dbReference type="RefSeq" id="XP_022253878.1"/>
    </source>
</evidence>
<gene>
    <name evidence="5" type="primary">LOC111088339</name>
</gene>
<feature type="domain" description="EGF-like" evidence="3">
    <location>
        <begin position="1"/>
        <end position="33"/>
    </location>
</feature>
<dbReference type="RefSeq" id="XP_022253878.1">
    <property type="nucleotide sequence ID" value="XM_022398170.1"/>
</dbReference>
<reference evidence="5" key="1">
    <citation type="submission" date="2025-08" db="UniProtKB">
        <authorList>
            <consortium name="RefSeq"/>
        </authorList>
    </citation>
    <scope>IDENTIFICATION</scope>
    <source>
        <tissue evidence="5">Muscle</tissue>
    </source>
</reference>
<evidence type="ECO:0000313" key="4">
    <source>
        <dbReference type="Proteomes" id="UP000694941"/>
    </source>
</evidence>
<comment type="caution">
    <text evidence="2">Lacks conserved residue(s) required for the propagation of feature annotation.</text>
</comment>
<proteinExistence type="predicted"/>
<dbReference type="SMART" id="SM00181">
    <property type="entry name" value="EGF"/>
    <property type="match status" value="1"/>
</dbReference>
<dbReference type="PROSITE" id="PS01186">
    <property type="entry name" value="EGF_2"/>
    <property type="match status" value="1"/>
</dbReference>
<dbReference type="InterPro" id="IPR000742">
    <property type="entry name" value="EGF"/>
</dbReference>
<dbReference type="PROSITE" id="PS50026">
    <property type="entry name" value="EGF_3"/>
    <property type="match status" value="1"/>
</dbReference>
<dbReference type="Pfam" id="PF07974">
    <property type="entry name" value="EGF_2"/>
    <property type="match status" value="1"/>
</dbReference>
<feature type="disulfide bond" evidence="2">
    <location>
        <begin position="5"/>
        <end position="15"/>
    </location>
</feature>
<keyword evidence="1 2" id="KW-1015">Disulfide bond</keyword>
<keyword evidence="2" id="KW-0245">EGF-like domain</keyword>
<evidence type="ECO:0000256" key="2">
    <source>
        <dbReference type="PROSITE-ProRule" id="PRU00076"/>
    </source>
</evidence>
<keyword evidence="4" id="KW-1185">Reference proteome</keyword>
<evidence type="ECO:0000259" key="3">
    <source>
        <dbReference type="PROSITE" id="PS50026"/>
    </source>
</evidence>
<dbReference type="InterPro" id="IPR013111">
    <property type="entry name" value="EGF_extracell"/>
</dbReference>
<organism evidence="4 5">
    <name type="scientific">Limulus polyphemus</name>
    <name type="common">Atlantic horseshoe crab</name>
    <dbReference type="NCBI Taxonomy" id="6850"/>
    <lineage>
        <taxon>Eukaryota</taxon>
        <taxon>Metazoa</taxon>
        <taxon>Ecdysozoa</taxon>
        <taxon>Arthropoda</taxon>
        <taxon>Chelicerata</taxon>
        <taxon>Merostomata</taxon>
        <taxon>Xiphosura</taxon>
        <taxon>Limulidae</taxon>
        <taxon>Limulus</taxon>
    </lineage>
</organism>
<evidence type="ECO:0000256" key="1">
    <source>
        <dbReference type="ARBA" id="ARBA00023157"/>
    </source>
</evidence>
<feature type="disulfide bond" evidence="2">
    <location>
        <begin position="23"/>
        <end position="32"/>
    </location>
</feature>
<dbReference type="SUPFAM" id="SSF57196">
    <property type="entry name" value="EGF/Laminin"/>
    <property type="match status" value="1"/>
</dbReference>
<accession>A0ABM1TDC2</accession>